<feature type="transmembrane region" description="Helical" evidence="4">
    <location>
        <begin position="199"/>
        <end position="220"/>
    </location>
</feature>
<dbReference type="RefSeq" id="WP_109718036.1">
    <property type="nucleotide sequence ID" value="NZ_QGHF01000010.1"/>
</dbReference>
<feature type="transmembrane region" description="Helical" evidence="4">
    <location>
        <begin position="288"/>
        <end position="308"/>
    </location>
</feature>
<keyword evidence="3 4" id="KW-0472">Membrane</keyword>
<feature type="transmembrane region" description="Helical" evidence="4">
    <location>
        <begin position="65"/>
        <end position="82"/>
    </location>
</feature>
<dbReference type="OrthoDB" id="9804312at2"/>
<evidence type="ECO:0000313" key="5">
    <source>
        <dbReference type="EMBL" id="PWK94630.1"/>
    </source>
</evidence>
<sequence length="380" mass="42021">MYRILSAHGLFNLARAFIGAVLIIYLTNRGISLSVIALAKSAQLIVSVLFNYPAGLISDRYGNKVTVLLACVAEMIYFGLMLHPSEQSVITGEMFNGLGIALYTGAYEAWIFTHKKGSEDSFSLISRSAEMLFIATIISGVIGAIFAQYSLHLSLAFMTVSLAAYALTPEKRKEIKEDHTVTSAFSGVAKLIKMADSNVLNFMFIGGLMQLLYQFWPVFFKNSPIHFSQKEVGYVFAASMIAQWFFTSASRKKSFNKKKYAGSVCYLGVLLSSVLTLLSPLYLQQYPVAIVLFYCVFISFCTLTTNYFFSQSCNLFSNAQDESSMISLLDTGARCIGALSLAVVSALNMENITFIWMAFPAFILLTSLTRISKRVLSYGL</sequence>
<evidence type="ECO:0000256" key="3">
    <source>
        <dbReference type="ARBA" id="ARBA00023136"/>
    </source>
</evidence>
<evidence type="ECO:0000256" key="4">
    <source>
        <dbReference type="SAM" id="Phobius"/>
    </source>
</evidence>
<dbReference type="AlphaFoldDB" id="A0A2V2B7D0"/>
<feature type="transmembrane region" description="Helical" evidence="4">
    <location>
        <begin position="7"/>
        <end position="25"/>
    </location>
</feature>
<accession>A0A2V2B7D0</accession>
<evidence type="ECO:0000256" key="1">
    <source>
        <dbReference type="ARBA" id="ARBA00022692"/>
    </source>
</evidence>
<keyword evidence="1 4" id="KW-0812">Transmembrane</keyword>
<evidence type="ECO:0000256" key="2">
    <source>
        <dbReference type="ARBA" id="ARBA00022989"/>
    </source>
</evidence>
<feature type="transmembrane region" description="Helical" evidence="4">
    <location>
        <begin position="94"/>
        <end position="112"/>
    </location>
</feature>
<dbReference type="InterPro" id="IPR053160">
    <property type="entry name" value="MFS_DHA3_Transporter"/>
</dbReference>
<feature type="transmembrane region" description="Helical" evidence="4">
    <location>
        <begin position="353"/>
        <end position="371"/>
    </location>
</feature>
<gene>
    <name evidence="5" type="ORF">C7431_110126</name>
</gene>
<dbReference type="PANTHER" id="PTHR23530:SF1">
    <property type="entry name" value="PERMEASE, MAJOR FACILITATOR SUPERFAMILY-RELATED"/>
    <property type="match status" value="1"/>
</dbReference>
<evidence type="ECO:0000313" key="6">
    <source>
        <dbReference type="Proteomes" id="UP000245981"/>
    </source>
</evidence>
<dbReference type="InterPro" id="IPR036259">
    <property type="entry name" value="MFS_trans_sf"/>
</dbReference>
<dbReference type="Proteomes" id="UP000245981">
    <property type="component" value="Unassembled WGS sequence"/>
</dbReference>
<dbReference type="EMBL" id="QGHF01000010">
    <property type="protein sequence ID" value="PWK94630.1"/>
    <property type="molecule type" value="Genomic_DNA"/>
</dbReference>
<dbReference type="SUPFAM" id="SSF103473">
    <property type="entry name" value="MFS general substrate transporter"/>
    <property type="match status" value="1"/>
</dbReference>
<protein>
    <submittedName>
        <fullName evidence="5">MFS transporter</fullName>
    </submittedName>
</protein>
<keyword evidence="2 4" id="KW-1133">Transmembrane helix</keyword>
<dbReference type="Pfam" id="PF07690">
    <property type="entry name" value="MFS_1"/>
    <property type="match status" value="1"/>
</dbReference>
<proteinExistence type="predicted"/>
<feature type="transmembrane region" description="Helical" evidence="4">
    <location>
        <begin position="31"/>
        <end position="53"/>
    </location>
</feature>
<comment type="caution">
    <text evidence="5">The sequence shown here is derived from an EMBL/GenBank/DDBJ whole genome shotgun (WGS) entry which is preliminary data.</text>
</comment>
<feature type="transmembrane region" description="Helical" evidence="4">
    <location>
        <begin position="124"/>
        <end position="145"/>
    </location>
</feature>
<feature type="transmembrane region" description="Helical" evidence="4">
    <location>
        <begin position="232"/>
        <end position="249"/>
    </location>
</feature>
<reference evidence="5 6" key="1">
    <citation type="submission" date="2018-05" db="EMBL/GenBank/DDBJ databases">
        <title>Genomic Encyclopedia of Type Strains, Phase IV (KMG-V): Genome sequencing to study the core and pangenomes of soil and plant-associated prokaryotes.</title>
        <authorList>
            <person name="Whitman W."/>
        </authorList>
    </citation>
    <scope>NUCLEOTIDE SEQUENCE [LARGE SCALE GENOMIC DNA]</scope>
    <source>
        <strain evidence="5 6">PNA 200-10</strain>
    </source>
</reference>
<dbReference type="PANTHER" id="PTHR23530">
    <property type="entry name" value="TRANSPORT PROTEIN-RELATED"/>
    <property type="match status" value="1"/>
</dbReference>
<organism evidence="5 6">
    <name type="scientific">Pantoea allii</name>
    <dbReference type="NCBI Taxonomy" id="574096"/>
    <lineage>
        <taxon>Bacteria</taxon>
        <taxon>Pseudomonadati</taxon>
        <taxon>Pseudomonadota</taxon>
        <taxon>Gammaproteobacteria</taxon>
        <taxon>Enterobacterales</taxon>
        <taxon>Erwiniaceae</taxon>
        <taxon>Pantoea</taxon>
    </lineage>
</organism>
<dbReference type="Gene3D" id="1.20.1250.20">
    <property type="entry name" value="MFS general substrate transporter like domains"/>
    <property type="match status" value="1"/>
</dbReference>
<feature type="transmembrane region" description="Helical" evidence="4">
    <location>
        <begin position="261"/>
        <end position="282"/>
    </location>
</feature>
<dbReference type="InterPro" id="IPR011701">
    <property type="entry name" value="MFS"/>
</dbReference>
<dbReference type="GO" id="GO:0022857">
    <property type="term" value="F:transmembrane transporter activity"/>
    <property type="evidence" value="ECO:0007669"/>
    <property type="project" value="InterPro"/>
</dbReference>
<name>A0A2V2B7D0_9GAMM</name>